<evidence type="ECO:0000313" key="8">
    <source>
        <dbReference type="WBParaSite" id="scaffold11013_cov152.g15240"/>
    </source>
</evidence>
<dbReference type="InterPro" id="IPR036236">
    <property type="entry name" value="Znf_C2H2_sf"/>
</dbReference>
<proteinExistence type="predicted"/>
<evidence type="ECO:0000256" key="3">
    <source>
        <dbReference type="ARBA" id="ARBA00022833"/>
    </source>
</evidence>
<feature type="region of interest" description="Disordered" evidence="5">
    <location>
        <begin position="43"/>
        <end position="80"/>
    </location>
</feature>
<evidence type="ECO:0000256" key="4">
    <source>
        <dbReference type="PROSITE-ProRule" id="PRU00027"/>
    </source>
</evidence>
<evidence type="ECO:0000256" key="2">
    <source>
        <dbReference type="ARBA" id="ARBA00022771"/>
    </source>
</evidence>
<dbReference type="Proteomes" id="UP000887561">
    <property type="component" value="Unplaced"/>
</dbReference>
<dbReference type="WBParaSite" id="scaffold11013_cov152.g15240">
    <property type="protein sequence ID" value="scaffold11013_cov152.g15240"/>
    <property type="gene ID" value="scaffold11013_cov152.g15240"/>
</dbReference>
<dbReference type="InterPro" id="IPR003656">
    <property type="entry name" value="Znf_BED"/>
</dbReference>
<keyword evidence="7" id="KW-1185">Reference proteome</keyword>
<dbReference type="SUPFAM" id="SSF57667">
    <property type="entry name" value="beta-beta-alpha zinc fingers"/>
    <property type="match status" value="1"/>
</dbReference>
<dbReference type="PROSITE" id="PS50808">
    <property type="entry name" value="ZF_BED"/>
    <property type="match status" value="1"/>
</dbReference>
<protein>
    <submittedName>
        <fullName evidence="8">BED-type domain-containing protein</fullName>
    </submittedName>
</protein>
<organism evidence="7 8">
    <name type="scientific">Meloidogyne javanica</name>
    <name type="common">Root-knot nematode worm</name>
    <dbReference type="NCBI Taxonomy" id="6303"/>
    <lineage>
        <taxon>Eukaryota</taxon>
        <taxon>Metazoa</taxon>
        <taxon>Ecdysozoa</taxon>
        <taxon>Nematoda</taxon>
        <taxon>Chromadorea</taxon>
        <taxon>Rhabditida</taxon>
        <taxon>Tylenchina</taxon>
        <taxon>Tylenchomorpha</taxon>
        <taxon>Tylenchoidea</taxon>
        <taxon>Meloidogynidae</taxon>
        <taxon>Meloidogyninae</taxon>
        <taxon>Meloidogyne</taxon>
        <taxon>Meloidogyne incognita group</taxon>
    </lineage>
</organism>
<dbReference type="GO" id="GO:0008270">
    <property type="term" value="F:zinc ion binding"/>
    <property type="evidence" value="ECO:0007669"/>
    <property type="project" value="UniProtKB-KW"/>
</dbReference>
<feature type="domain" description="BED-type" evidence="6">
    <location>
        <begin position="1"/>
        <end position="50"/>
    </location>
</feature>
<reference evidence="8" key="1">
    <citation type="submission" date="2022-11" db="UniProtKB">
        <authorList>
            <consortium name="WormBaseParasite"/>
        </authorList>
    </citation>
    <scope>IDENTIFICATION</scope>
</reference>
<dbReference type="Pfam" id="PF02892">
    <property type="entry name" value="zf-BED"/>
    <property type="match status" value="1"/>
</dbReference>
<evidence type="ECO:0000259" key="6">
    <source>
        <dbReference type="PROSITE" id="PS50808"/>
    </source>
</evidence>
<keyword evidence="1" id="KW-0479">Metal-binding</keyword>
<dbReference type="GO" id="GO:0003677">
    <property type="term" value="F:DNA binding"/>
    <property type="evidence" value="ECO:0007669"/>
    <property type="project" value="InterPro"/>
</dbReference>
<feature type="compositionally biased region" description="Polar residues" evidence="5">
    <location>
        <begin position="59"/>
        <end position="80"/>
    </location>
</feature>
<keyword evidence="3" id="KW-0862">Zinc</keyword>
<keyword evidence="2 4" id="KW-0863">Zinc-finger</keyword>
<name>A0A915LE73_MELJA</name>
<dbReference type="AlphaFoldDB" id="A0A915LE73"/>
<evidence type="ECO:0000313" key="7">
    <source>
        <dbReference type="Proteomes" id="UP000887561"/>
    </source>
</evidence>
<sequence length="113" mass="13083">MSKMWDYFKKEAGVVLCKNCEYTTKFPPQTPTTTLATHLKNKHGELHKGLKEKRKQPEEQQLLSSNKRVALQSDASTSSQEVESIIVEKRFKDILYQALSISKRRCYMTFSIP</sequence>
<evidence type="ECO:0000256" key="5">
    <source>
        <dbReference type="SAM" id="MobiDB-lite"/>
    </source>
</evidence>
<evidence type="ECO:0000256" key="1">
    <source>
        <dbReference type="ARBA" id="ARBA00022723"/>
    </source>
</evidence>
<accession>A0A915LE73</accession>